<organism evidence="1 2">
    <name type="scientific">Parascaris univalens</name>
    <name type="common">Nematode worm</name>
    <dbReference type="NCBI Taxonomy" id="6257"/>
    <lineage>
        <taxon>Eukaryota</taxon>
        <taxon>Metazoa</taxon>
        <taxon>Ecdysozoa</taxon>
        <taxon>Nematoda</taxon>
        <taxon>Chromadorea</taxon>
        <taxon>Rhabditida</taxon>
        <taxon>Spirurina</taxon>
        <taxon>Ascaridomorpha</taxon>
        <taxon>Ascaridoidea</taxon>
        <taxon>Ascarididae</taxon>
        <taxon>Parascaris</taxon>
    </lineage>
</organism>
<dbReference type="Proteomes" id="UP000887569">
    <property type="component" value="Unplaced"/>
</dbReference>
<evidence type="ECO:0000313" key="1">
    <source>
        <dbReference type="Proteomes" id="UP000887569"/>
    </source>
</evidence>
<keyword evidence="1" id="KW-1185">Reference proteome</keyword>
<dbReference type="AlphaFoldDB" id="A0A915AJU5"/>
<reference evidence="2" key="1">
    <citation type="submission" date="2022-11" db="UniProtKB">
        <authorList>
            <consortium name="WormBaseParasite"/>
        </authorList>
    </citation>
    <scope>IDENTIFICATION</scope>
</reference>
<name>A0A915AJU5_PARUN</name>
<dbReference type="WBParaSite" id="PgR007_g160_t01">
    <property type="protein sequence ID" value="PgR007_g160_t01"/>
    <property type="gene ID" value="PgR007_g160"/>
</dbReference>
<accession>A0A915AJU5</accession>
<proteinExistence type="predicted"/>
<sequence>MRCFLRVIDEVRRFSSPDSKSSINCQRLANGRKLMLITSTNGKACGKNSLLIYEVCKEKSILSAHSVYKPCDRNIAAASIHSDEILRAYRCNNVACCCTVNTRRTSCCVKQLKKSRSICLARNSFVLNNHL</sequence>
<protein>
    <submittedName>
        <fullName evidence="2">Uncharacterized protein</fullName>
    </submittedName>
</protein>
<evidence type="ECO:0000313" key="2">
    <source>
        <dbReference type="WBParaSite" id="PgR007_g160_t01"/>
    </source>
</evidence>